<evidence type="ECO:0000313" key="4">
    <source>
        <dbReference type="EMBL" id="QMV43270.1"/>
    </source>
</evidence>
<protein>
    <submittedName>
        <fullName evidence="4">Zinc-ribbon domain-containing protein</fullName>
    </submittedName>
</protein>
<keyword evidence="2" id="KW-1133">Transmembrane helix</keyword>
<sequence>MYCTQCGNKVEDHIKFCPQCGNSMDSSSAAPKPAAFSPPPYGEQQVTPKGQRNPKSGTVYVALGWVFFGLSFLFIPILFGGGSFIMGFMVHKVRNQTHGVILMVMAVVGALLGSLIGFIVGSMAYE</sequence>
<dbReference type="InterPro" id="IPR026870">
    <property type="entry name" value="Zinc_ribbon_dom"/>
</dbReference>
<dbReference type="EMBL" id="CP041969">
    <property type="protein sequence ID" value="QMV43270.1"/>
    <property type="molecule type" value="Genomic_DNA"/>
</dbReference>
<dbReference type="AlphaFoldDB" id="A0A7G5C236"/>
<evidence type="ECO:0000256" key="2">
    <source>
        <dbReference type="SAM" id="Phobius"/>
    </source>
</evidence>
<organism evidence="4 5">
    <name type="scientific">Cohnella cholangitidis</name>
    <dbReference type="NCBI Taxonomy" id="2598458"/>
    <lineage>
        <taxon>Bacteria</taxon>
        <taxon>Bacillati</taxon>
        <taxon>Bacillota</taxon>
        <taxon>Bacilli</taxon>
        <taxon>Bacillales</taxon>
        <taxon>Paenibacillaceae</taxon>
        <taxon>Cohnella</taxon>
    </lineage>
</organism>
<evidence type="ECO:0000313" key="5">
    <source>
        <dbReference type="Proteomes" id="UP000515679"/>
    </source>
</evidence>
<keyword evidence="2" id="KW-0812">Transmembrane</keyword>
<accession>A0A7G5C236</accession>
<name>A0A7G5C236_9BACL</name>
<proteinExistence type="predicted"/>
<reference evidence="4 5" key="1">
    <citation type="submission" date="2019-07" db="EMBL/GenBank/DDBJ databases">
        <authorList>
            <person name="Kim J.K."/>
            <person name="Cheong H.-M."/>
            <person name="Choi Y."/>
            <person name="Hwang K.J."/>
            <person name="Lee S."/>
            <person name="Choi C."/>
        </authorList>
    </citation>
    <scope>NUCLEOTIDE SEQUENCE [LARGE SCALE GENOMIC DNA]</scope>
    <source>
        <strain evidence="4 5">KS 22</strain>
    </source>
</reference>
<dbReference type="Pfam" id="PF13240">
    <property type="entry name" value="Zn_Ribbon_1"/>
    <property type="match status" value="1"/>
</dbReference>
<feature type="domain" description="Zinc-ribbon" evidence="3">
    <location>
        <begin position="2"/>
        <end position="23"/>
    </location>
</feature>
<feature type="region of interest" description="Disordered" evidence="1">
    <location>
        <begin position="23"/>
        <end position="53"/>
    </location>
</feature>
<dbReference type="Proteomes" id="UP000515679">
    <property type="component" value="Chromosome"/>
</dbReference>
<feature type="compositionally biased region" description="Low complexity" evidence="1">
    <location>
        <begin position="26"/>
        <end position="35"/>
    </location>
</feature>
<evidence type="ECO:0000256" key="1">
    <source>
        <dbReference type="SAM" id="MobiDB-lite"/>
    </source>
</evidence>
<feature type="transmembrane region" description="Helical" evidence="2">
    <location>
        <begin position="100"/>
        <end position="125"/>
    </location>
</feature>
<keyword evidence="5" id="KW-1185">Reference proteome</keyword>
<evidence type="ECO:0000259" key="3">
    <source>
        <dbReference type="Pfam" id="PF13240"/>
    </source>
</evidence>
<keyword evidence="2" id="KW-0472">Membrane</keyword>
<feature type="compositionally biased region" description="Polar residues" evidence="1">
    <location>
        <begin position="44"/>
        <end position="53"/>
    </location>
</feature>
<gene>
    <name evidence="4" type="ORF">FPL14_20355</name>
</gene>
<dbReference type="KEGG" id="cchl:FPL14_20355"/>
<feature type="transmembrane region" description="Helical" evidence="2">
    <location>
        <begin position="62"/>
        <end position="88"/>
    </location>
</feature>